<dbReference type="EMBL" id="GL377574">
    <property type="protein sequence ID" value="EFJ30925.1"/>
    <property type="molecule type" value="Genomic_DNA"/>
</dbReference>
<name>D8R9N3_SELML</name>
<feature type="non-terminal residue" evidence="17">
    <location>
        <position position="214"/>
    </location>
</feature>
<dbReference type="GO" id="GO:1990246">
    <property type="term" value="C:uniplex complex"/>
    <property type="evidence" value="ECO:0000318"/>
    <property type="project" value="GO_Central"/>
</dbReference>
<dbReference type="InterPro" id="IPR039055">
    <property type="entry name" value="MCU_fam"/>
</dbReference>
<evidence type="ECO:0000256" key="13">
    <source>
        <dbReference type="ARBA" id="ARBA00023303"/>
    </source>
</evidence>
<reference evidence="17 18" key="1">
    <citation type="journal article" date="2011" name="Science">
        <title>The Selaginella genome identifies genetic changes associated with the evolution of vascular plants.</title>
        <authorList>
            <person name="Banks J.A."/>
            <person name="Nishiyama T."/>
            <person name="Hasebe M."/>
            <person name="Bowman J.L."/>
            <person name="Gribskov M."/>
            <person name="dePamphilis C."/>
            <person name="Albert V.A."/>
            <person name="Aono N."/>
            <person name="Aoyama T."/>
            <person name="Ambrose B.A."/>
            <person name="Ashton N.W."/>
            <person name="Axtell M.J."/>
            <person name="Barker E."/>
            <person name="Barker M.S."/>
            <person name="Bennetzen J.L."/>
            <person name="Bonawitz N.D."/>
            <person name="Chapple C."/>
            <person name="Cheng C."/>
            <person name="Correa L.G."/>
            <person name="Dacre M."/>
            <person name="DeBarry J."/>
            <person name="Dreyer I."/>
            <person name="Elias M."/>
            <person name="Engstrom E.M."/>
            <person name="Estelle M."/>
            <person name="Feng L."/>
            <person name="Finet C."/>
            <person name="Floyd S.K."/>
            <person name="Frommer W.B."/>
            <person name="Fujita T."/>
            <person name="Gramzow L."/>
            <person name="Gutensohn M."/>
            <person name="Harholt J."/>
            <person name="Hattori M."/>
            <person name="Heyl A."/>
            <person name="Hirai T."/>
            <person name="Hiwatashi Y."/>
            <person name="Ishikawa M."/>
            <person name="Iwata M."/>
            <person name="Karol K.G."/>
            <person name="Koehler B."/>
            <person name="Kolukisaoglu U."/>
            <person name="Kubo M."/>
            <person name="Kurata T."/>
            <person name="Lalonde S."/>
            <person name="Li K."/>
            <person name="Li Y."/>
            <person name="Litt A."/>
            <person name="Lyons E."/>
            <person name="Manning G."/>
            <person name="Maruyama T."/>
            <person name="Michael T.P."/>
            <person name="Mikami K."/>
            <person name="Miyazaki S."/>
            <person name="Morinaga S."/>
            <person name="Murata T."/>
            <person name="Mueller-Roeber B."/>
            <person name="Nelson D.R."/>
            <person name="Obara M."/>
            <person name="Oguri Y."/>
            <person name="Olmstead R.G."/>
            <person name="Onodera N."/>
            <person name="Petersen B.L."/>
            <person name="Pils B."/>
            <person name="Prigge M."/>
            <person name="Rensing S.A."/>
            <person name="Riano-Pachon D.M."/>
            <person name="Roberts A.W."/>
            <person name="Sato Y."/>
            <person name="Scheller H.V."/>
            <person name="Schulz B."/>
            <person name="Schulz C."/>
            <person name="Shakirov E.V."/>
            <person name="Shibagaki N."/>
            <person name="Shinohara N."/>
            <person name="Shippen D.E."/>
            <person name="Soerensen I."/>
            <person name="Sotooka R."/>
            <person name="Sugimoto N."/>
            <person name="Sugita M."/>
            <person name="Sumikawa N."/>
            <person name="Tanurdzic M."/>
            <person name="Theissen G."/>
            <person name="Ulvskov P."/>
            <person name="Wakazuki S."/>
            <person name="Weng J.K."/>
            <person name="Willats W.W."/>
            <person name="Wipf D."/>
            <person name="Wolf P.G."/>
            <person name="Yang L."/>
            <person name="Zimmer A.D."/>
            <person name="Zhu Q."/>
            <person name="Mitros T."/>
            <person name="Hellsten U."/>
            <person name="Loque D."/>
            <person name="Otillar R."/>
            <person name="Salamov A."/>
            <person name="Schmutz J."/>
            <person name="Shapiro H."/>
            <person name="Lindquist E."/>
            <person name="Lucas S."/>
            <person name="Rokhsar D."/>
            <person name="Grigoriev I.V."/>
        </authorList>
    </citation>
    <scope>NUCLEOTIDE SEQUENCE [LARGE SCALE GENOMIC DNA]</scope>
</reference>
<evidence type="ECO:0000256" key="12">
    <source>
        <dbReference type="ARBA" id="ARBA00023136"/>
    </source>
</evidence>
<keyword evidence="4" id="KW-0109">Calcium transport</keyword>
<keyword evidence="3" id="KW-0813">Transport</keyword>
<keyword evidence="7" id="KW-0999">Mitochondrion inner membrane</keyword>
<dbReference type="InterPro" id="IPR006769">
    <property type="entry name" value="MCU_C"/>
</dbReference>
<keyword evidence="8" id="KW-0106">Calcium</keyword>
<feature type="non-terminal residue" evidence="17">
    <location>
        <position position="1"/>
    </location>
</feature>
<dbReference type="PANTHER" id="PTHR13462:SF10">
    <property type="entry name" value="CALCIUM UNIPORTER PROTEIN, MITOCHONDRIAL"/>
    <property type="match status" value="1"/>
</dbReference>
<keyword evidence="12 15" id="KW-0472">Membrane</keyword>
<comment type="subcellular location">
    <subcellularLocation>
        <location evidence="1">Mitochondrion inner membrane</location>
        <topology evidence="1">Multi-pass membrane protein</topology>
    </subcellularLocation>
</comment>
<comment type="catalytic activity">
    <reaction evidence="14">
        <text>Ca(2+)(in) = Ca(2+)(out)</text>
        <dbReference type="Rhea" id="RHEA:29671"/>
        <dbReference type="ChEBI" id="CHEBI:29108"/>
    </reaction>
</comment>
<dbReference type="GO" id="GO:0015292">
    <property type="term" value="F:uniporter activity"/>
    <property type="evidence" value="ECO:0000318"/>
    <property type="project" value="GO_Central"/>
</dbReference>
<dbReference type="GO" id="GO:0005262">
    <property type="term" value="F:calcium channel activity"/>
    <property type="evidence" value="ECO:0000318"/>
    <property type="project" value="GO_Central"/>
</dbReference>
<evidence type="ECO:0000256" key="4">
    <source>
        <dbReference type="ARBA" id="ARBA00022568"/>
    </source>
</evidence>
<evidence type="ECO:0000256" key="9">
    <source>
        <dbReference type="ARBA" id="ARBA00022989"/>
    </source>
</evidence>
<dbReference type="OrthoDB" id="278338at2759"/>
<keyword evidence="5" id="KW-0107">Calcium channel</keyword>
<dbReference type="OMA" id="MQVGLFF"/>
<proteinExistence type="inferred from homology"/>
<evidence type="ECO:0000259" key="16">
    <source>
        <dbReference type="Pfam" id="PF04678"/>
    </source>
</evidence>
<evidence type="ECO:0000313" key="18">
    <source>
        <dbReference type="Proteomes" id="UP000001514"/>
    </source>
</evidence>
<evidence type="ECO:0000313" key="17">
    <source>
        <dbReference type="EMBL" id="EFJ30925.1"/>
    </source>
</evidence>
<dbReference type="AlphaFoldDB" id="D8R9N3"/>
<dbReference type="FunCoup" id="D8R9N3">
    <property type="interactions" value="566"/>
</dbReference>
<keyword evidence="6 15" id="KW-0812">Transmembrane</keyword>
<keyword evidence="9 15" id="KW-1133">Transmembrane helix</keyword>
<accession>D8R9N3</accession>
<evidence type="ECO:0000256" key="6">
    <source>
        <dbReference type="ARBA" id="ARBA00022692"/>
    </source>
</evidence>
<keyword evidence="10" id="KW-0406">Ion transport</keyword>
<sequence length="214" mass="24781">EGGMTVQEAKRLIRQVNVQALKKQLHTKECPCIDYTELASLCKEMGLADSSDEARKLVLAMDEAGEIVLFRNKVYLDAQEIAELVSRALPLRLVGEDDPRVKEFEELHDRKESIDEIADRQVRKFLWVGLLALTGGTGLFVRLTFWELSWDVMEPIAFFMTTGFIIAGYAYFLFSRRDPTYQGLMHSLLASRRRRLMRRMGFDYQKYKALEKQC</sequence>
<keyword evidence="18" id="KW-1185">Reference proteome</keyword>
<evidence type="ECO:0000256" key="3">
    <source>
        <dbReference type="ARBA" id="ARBA00022448"/>
    </source>
</evidence>
<feature type="domain" description="Calcium uniporter protein C-terminal" evidence="16">
    <location>
        <begin position="52"/>
        <end position="210"/>
    </location>
</feature>
<dbReference type="Pfam" id="PF04678">
    <property type="entry name" value="MCU"/>
    <property type="match status" value="1"/>
</dbReference>
<gene>
    <name evidence="17" type="ORF">SELMODRAFT_35479</name>
</gene>
<feature type="transmembrane region" description="Helical" evidence="15">
    <location>
        <begin position="125"/>
        <end position="144"/>
    </location>
</feature>
<dbReference type="GO" id="GO:0051560">
    <property type="term" value="P:mitochondrial calcium ion homeostasis"/>
    <property type="evidence" value="ECO:0000318"/>
    <property type="project" value="GO_Central"/>
</dbReference>
<dbReference type="eggNOG" id="KOG2966">
    <property type="taxonomic scope" value="Eukaryota"/>
</dbReference>
<evidence type="ECO:0000256" key="15">
    <source>
        <dbReference type="SAM" id="Phobius"/>
    </source>
</evidence>
<dbReference type="Proteomes" id="UP000001514">
    <property type="component" value="Unassembled WGS sequence"/>
</dbReference>
<evidence type="ECO:0000256" key="14">
    <source>
        <dbReference type="ARBA" id="ARBA00036634"/>
    </source>
</evidence>
<evidence type="ECO:0000256" key="1">
    <source>
        <dbReference type="ARBA" id="ARBA00004448"/>
    </source>
</evidence>
<evidence type="ECO:0000256" key="8">
    <source>
        <dbReference type="ARBA" id="ARBA00022837"/>
    </source>
</evidence>
<evidence type="ECO:0000256" key="10">
    <source>
        <dbReference type="ARBA" id="ARBA00023065"/>
    </source>
</evidence>
<protein>
    <recommendedName>
        <fullName evidence="16">Calcium uniporter protein C-terminal domain-containing protein</fullName>
    </recommendedName>
</protein>
<dbReference type="InParanoid" id="D8R9N3"/>
<dbReference type="KEGG" id="smo:SELMODRAFT_35479"/>
<feature type="transmembrane region" description="Helical" evidence="15">
    <location>
        <begin position="156"/>
        <end position="174"/>
    </location>
</feature>
<keyword evidence="13" id="KW-0407">Ion channel</keyword>
<organism evidence="18">
    <name type="scientific">Selaginella moellendorffii</name>
    <name type="common">Spikemoss</name>
    <dbReference type="NCBI Taxonomy" id="88036"/>
    <lineage>
        <taxon>Eukaryota</taxon>
        <taxon>Viridiplantae</taxon>
        <taxon>Streptophyta</taxon>
        <taxon>Embryophyta</taxon>
        <taxon>Tracheophyta</taxon>
        <taxon>Lycopodiopsida</taxon>
        <taxon>Selaginellales</taxon>
        <taxon>Selaginellaceae</taxon>
        <taxon>Selaginella</taxon>
    </lineage>
</organism>
<keyword evidence="11" id="KW-0496">Mitochondrion</keyword>
<dbReference type="Gramene" id="EFJ30925">
    <property type="protein sequence ID" value="EFJ30925"/>
    <property type="gene ID" value="SELMODRAFT_35479"/>
</dbReference>
<evidence type="ECO:0000256" key="7">
    <source>
        <dbReference type="ARBA" id="ARBA00022792"/>
    </source>
</evidence>
<comment type="similarity">
    <text evidence="2">Belongs to the MCU (TC 1.A.77) family.</text>
</comment>
<dbReference type="PANTHER" id="PTHR13462">
    <property type="entry name" value="CALCIUM UNIPORTER PROTEIN, MITOCHONDRIAL"/>
    <property type="match status" value="1"/>
</dbReference>
<dbReference type="STRING" id="88036.D8R9N3"/>
<evidence type="ECO:0000256" key="2">
    <source>
        <dbReference type="ARBA" id="ARBA00005653"/>
    </source>
</evidence>
<evidence type="ECO:0000256" key="5">
    <source>
        <dbReference type="ARBA" id="ARBA00022673"/>
    </source>
</evidence>
<evidence type="ECO:0000256" key="11">
    <source>
        <dbReference type="ARBA" id="ARBA00023128"/>
    </source>
</evidence>
<dbReference type="GO" id="GO:0036444">
    <property type="term" value="P:calcium import into the mitochondrion"/>
    <property type="evidence" value="ECO:0000318"/>
    <property type="project" value="GO_Central"/>
</dbReference>
<dbReference type="HOGENOM" id="CLU_066330_1_1_1"/>